<feature type="domain" description="DUF7729" evidence="2">
    <location>
        <begin position="164"/>
        <end position="369"/>
    </location>
</feature>
<keyword evidence="4" id="KW-1185">Reference proteome</keyword>
<protein>
    <recommendedName>
        <fullName evidence="2">DUF7729 domain-containing protein</fullName>
    </recommendedName>
</protein>
<dbReference type="AlphaFoldDB" id="A0AAW0FWS9"/>
<dbReference type="PANTHER" id="PTHR39460">
    <property type="entry name" value="EXPRESSED PROTEIN"/>
    <property type="match status" value="1"/>
</dbReference>
<organism evidence="3 4">
    <name type="scientific">Cerrena zonata</name>
    <dbReference type="NCBI Taxonomy" id="2478898"/>
    <lineage>
        <taxon>Eukaryota</taxon>
        <taxon>Fungi</taxon>
        <taxon>Dikarya</taxon>
        <taxon>Basidiomycota</taxon>
        <taxon>Agaricomycotina</taxon>
        <taxon>Agaricomycetes</taxon>
        <taxon>Polyporales</taxon>
        <taxon>Cerrenaceae</taxon>
        <taxon>Cerrena</taxon>
    </lineage>
</organism>
<feature type="region of interest" description="Disordered" evidence="1">
    <location>
        <begin position="123"/>
        <end position="168"/>
    </location>
</feature>
<evidence type="ECO:0000313" key="4">
    <source>
        <dbReference type="Proteomes" id="UP001385951"/>
    </source>
</evidence>
<evidence type="ECO:0000259" key="2">
    <source>
        <dbReference type="Pfam" id="PF24855"/>
    </source>
</evidence>
<accession>A0AAW0FWS9</accession>
<dbReference type="PANTHER" id="PTHR39460:SF1">
    <property type="entry name" value="C6 TRANSCRIPTION FACTOR"/>
    <property type="match status" value="1"/>
</dbReference>
<dbReference type="Proteomes" id="UP001385951">
    <property type="component" value="Unassembled WGS sequence"/>
</dbReference>
<gene>
    <name evidence="3" type="ORF">QCA50_010753</name>
</gene>
<evidence type="ECO:0000313" key="3">
    <source>
        <dbReference type="EMBL" id="KAK7685943.1"/>
    </source>
</evidence>
<sequence length="399" mass="42827">MFTPPPSPTPFRVAPPRSDVLPASEKCAFLTPGDHLNSLDSSSTLPDLEPISLSTEAKQRTARRTKWTILLVPTILLLITASTRYLSHPAAFDTLSGEIHESHEELPSLADWHLHKRHPQAQSSAATISFPTPTSSSTSSAASATASSTDQNLPTIPQSPPVLPTPFPRPLTAVNQNFSTLGCQNFFTNMTSSEPFLDCRPVSLLIKTSADFIQQAQTNLTALNTIIWGTCNTDTNADQCVANMDWFADSLKSSCSQELSNDNSLVTDTLIALQAYSLMRDAVCMADPSTNAYCYVEATHNINPSDLYFYQLPFGVKLPQSTKPSCSSCTKSLMSLYTQSLNISALSTTYEAAAQTANGACGAGYVQTTTVTNSATTVDLSLGALLGAFLMLVSFTVLS</sequence>
<reference evidence="3 4" key="1">
    <citation type="submission" date="2022-09" db="EMBL/GenBank/DDBJ databases">
        <authorList>
            <person name="Palmer J.M."/>
        </authorList>
    </citation>
    <scope>NUCLEOTIDE SEQUENCE [LARGE SCALE GENOMIC DNA]</scope>
    <source>
        <strain evidence="3 4">DSM 7382</strain>
    </source>
</reference>
<feature type="compositionally biased region" description="Low complexity" evidence="1">
    <location>
        <begin position="123"/>
        <end position="149"/>
    </location>
</feature>
<proteinExistence type="predicted"/>
<name>A0AAW0FWS9_9APHY</name>
<evidence type="ECO:0000256" key="1">
    <source>
        <dbReference type="SAM" id="MobiDB-lite"/>
    </source>
</evidence>
<comment type="caution">
    <text evidence="3">The sequence shown here is derived from an EMBL/GenBank/DDBJ whole genome shotgun (WGS) entry which is preliminary data.</text>
</comment>
<dbReference type="InterPro" id="IPR056146">
    <property type="entry name" value="DUF7729"/>
</dbReference>
<feature type="compositionally biased region" description="Pro residues" evidence="1">
    <location>
        <begin position="157"/>
        <end position="168"/>
    </location>
</feature>
<dbReference type="Pfam" id="PF24855">
    <property type="entry name" value="DUF7729"/>
    <property type="match status" value="1"/>
</dbReference>
<dbReference type="EMBL" id="JASBNA010000018">
    <property type="protein sequence ID" value="KAK7685943.1"/>
    <property type="molecule type" value="Genomic_DNA"/>
</dbReference>